<reference evidence="1" key="1">
    <citation type="submission" date="2019-08" db="EMBL/GenBank/DDBJ databases">
        <authorList>
            <person name="Kucharzyk K."/>
            <person name="Murdoch R.W."/>
            <person name="Higgins S."/>
            <person name="Loffler F."/>
        </authorList>
    </citation>
    <scope>NUCLEOTIDE SEQUENCE</scope>
</reference>
<evidence type="ECO:0000313" key="1">
    <source>
        <dbReference type="EMBL" id="MPN46202.1"/>
    </source>
</evidence>
<dbReference type="EMBL" id="VSSQ01106679">
    <property type="protein sequence ID" value="MPN46202.1"/>
    <property type="molecule type" value="Genomic_DNA"/>
</dbReference>
<accession>A0A645I5Y3</accession>
<organism evidence="1">
    <name type="scientific">bioreactor metagenome</name>
    <dbReference type="NCBI Taxonomy" id="1076179"/>
    <lineage>
        <taxon>unclassified sequences</taxon>
        <taxon>metagenomes</taxon>
        <taxon>ecological metagenomes</taxon>
    </lineage>
</organism>
<gene>
    <name evidence="1" type="ORF">SDC9_193785</name>
</gene>
<comment type="caution">
    <text evidence="1">The sequence shown here is derived from an EMBL/GenBank/DDBJ whole genome shotgun (WGS) entry which is preliminary data.</text>
</comment>
<name>A0A645I5Y3_9ZZZZ</name>
<protein>
    <submittedName>
        <fullName evidence="1">Uncharacterized protein</fullName>
    </submittedName>
</protein>
<proteinExistence type="predicted"/>
<dbReference type="AlphaFoldDB" id="A0A645I5Y3"/>
<sequence length="59" mass="6702">MIFGKCTVDGMVKMNTEKHVFIKRIEIIRDDIISGVYAPDDLIILSIQIVSSTKWNMSS</sequence>